<comment type="caution">
    <text evidence="1">The sequence shown here is derived from an EMBL/GenBank/DDBJ whole genome shotgun (WGS) entry which is preliminary data.</text>
</comment>
<dbReference type="AlphaFoldDB" id="A0A8X7BLA7"/>
<proteinExistence type="predicted"/>
<name>A0A8X7BLA7_TRICX</name>
<keyword evidence="2" id="KW-1185">Reference proteome</keyword>
<dbReference type="Proteomes" id="UP000887159">
    <property type="component" value="Unassembled WGS sequence"/>
</dbReference>
<reference evidence="1" key="1">
    <citation type="submission" date="2020-08" db="EMBL/GenBank/DDBJ databases">
        <title>Multicomponent nature underlies the extraordinary mechanical properties of spider dragline silk.</title>
        <authorList>
            <person name="Kono N."/>
            <person name="Nakamura H."/>
            <person name="Mori M."/>
            <person name="Yoshida Y."/>
            <person name="Ohtoshi R."/>
            <person name="Malay A.D."/>
            <person name="Moran D.A.P."/>
            <person name="Tomita M."/>
            <person name="Numata K."/>
            <person name="Arakawa K."/>
        </authorList>
    </citation>
    <scope>NUCLEOTIDE SEQUENCE</scope>
</reference>
<protein>
    <submittedName>
        <fullName evidence="1">Uncharacterized protein</fullName>
    </submittedName>
</protein>
<sequence>MGLISLNHSQVTRTIHKLPPSSLNVPTTPTGTLITSTDLSASTPLHSGTKGTRHSATDLVILSHGQVTRRTLELAPPLLTITPTGGCLSSRKIQLHRSPTRRIFSGTRVELMTRRPQFVTLTTRLPRSPLGLERMTHRPRARGHDH</sequence>
<evidence type="ECO:0000313" key="1">
    <source>
        <dbReference type="EMBL" id="GFY35343.1"/>
    </source>
</evidence>
<gene>
    <name evidence="1" type="ORF">TNCV_796951</name>
</gene>
<dbReference type="EMBL" id="BMAU01021431">
    <property type="protein sequence ID" value="GFY35343.1"/>
    <property type="molecule type" value="Genomic_DNA"/>
</dbReference>
<evidence type="ECO:0000313" key="2">
    <source>
        <dbReference type="Proteomes" id="UP000887159"/>
    </source>
</evidence>
<accession>A0A8X7BLA7</accession>
<organism evidence="1 2">
    <name type="scientific">Trichonephila clavipes</name>
    <name type="common">Golden silk orbweaver</name>
    <name type="synonym">Nephila clavipes</name>
    <dbReference type="NCBI Taxonomy" id="2585209"/>
    <lineage>
        <taxon>Eukaryota</taxon>
        <taxon>Metazoa</taxon>
        <taxon>Ecdysozoa</taxon>
        <taxon>Arthropoda</taxon>
        <taxon>Chelicerata</taxon>
        <taxon>Arachnida</taxon>
        <taxon>Araneae</taxon>
        <taxon>Araneomorphae</taxon>
        <taxon>Entelegynae</taxon>
        <taxon>Araneoidea</taxon>
        <taxon>Nephilidae</taxon>
        <taxon>Trichonephila</taxon>
    </lineage>
</organism>